<reference evidence="2" key="1">
    <citation type="journal article" date="2023" name="bioRxiv">
        <title>Scaffold-level genome assemblies of two parasitoid biocontrol wasps reveal the parthenogenesis mechanism and an associated novel virus.</title>
        <authorList>
            <person name="Inwood S."/>
            <person name="Skelly J."/>
            <person name="Guhlin J."/>
            <person name="Harrop T."/>
            <person name="Goldson S."/>
            <person name="Dearden P."/>
        </authorList>
    </citation>
    <scope>NUCLEOTIDE SEQUENCE</scope>
    <source>
        <strain evidence="2">Lincoln</strain>
        <tissue evidence="2">Whole body</tissue>
    </source>
</reference>
<organism evidence="2 3">
    <name type="scientific">Microctonus hyperodae</name>
    <name type="common">Parasitoid wasp</name>
    <dbReference type="NCBI Taxonomy" id="165561"/>
    <lineage>
        <taxon>Eukaryota</taxon>
        <taxon>Metazoa</taxon>
        <taxon>Ecdysozoa</taxon>
        <taxon>Arthropoda</taxon>
        <taxon>Hexapoda</taxon>
        <taxon>Insecta</taxon>
        <taxon>Pterygota</taxon>
        <taxon>Neoptera</taxon>
        <taxon>Endopterygota</taxon>
        <taxon>Hymenoptera</taxon>
        <taxon>Apocrita</taxon>
        <taxon>Ichneumonoidea</taxon>
        <taxon>Braconidae</taxon>
        <taxon>Euphorinae</taxon>
        <taxon>Microctonus</taxon>
    </lineage>
</organism>
<evidence type="ECO:0000313" key="2">
    <source>
        <dbReference type="EMBL" id="KAK0167365.1"/>
    </source>
</evidence>
<proteinExistence type="predicted"/>
<protein>
    <submittedName>
        <fullName evidence="2">Uncharacterized protein</fullName>
    </submittedName>
</protein>
<name>A0AA39KMW8_MICHY</name>
<dbReference type="AlphaFoldDB" id="A0AA39KMW8"/>
<keyword evidence="3" id="KW-1185">Reference proteome</keyword>
<evidence type="ECO:0000256" key="1">
    <source>
        <dbReference type="SAM" id="MobiDB-lite"/>
    </source>
</evidence>
<evidence type="ECO:0000313" key="3">
    <source>
        <dbReference type="Proteomes" id="UP001168972"/>
    </source>
</evidence>
<sequence length="105" mass="11923">MPAKGKHHHLSHHHHHHQSQQQQQHQQHPQHQQHLVNVHQSGGAGGSQTYNTVIATTRGYVSHAGILCIVVSFNQTAFRDFRLGLWLLEPRGEFLSYLHGVKVLP</sequence>
<accession>A0AA39KMW8</accession>
<feature type="region of interest" description="Disordered" evidence="1">
    <location>
        <begin position="1"/>
        <end position="44"/>
    </location>
</feature>
<comment type="caution">
    <text evidence="2">The sequence shown here is derived from an EMBL/GenBank/DDBJ whole genome shotgun (WGS) entry which is preliminary data.</text>
</comment>
<gene>
    <name evidence="2" type="ORF">PV327_004772</name>
</gene>
<feature type="compositionally biased region" description="Basic residues" evidence="1">
    <location>
        <begin position="1"/>
        <end position="18"/>
    </location>
</feature>
<reference evidence="2" key="2">
    <citation type="submission" date="2023-03" db="EMBL/GenBank/DDBJ databases">
        <authorList>
            <person name="Inwood S.N."/>
            <person name="Skelly J.G."/>
            <person name="Guhlin J."/>
            <person name="Harrop T.W.R."/>
            <person name="Goldson S.G."/>
            <person name="Dearden P.K."/>
        </authorList>
    </citation>
    <scope>NUCLEOTIDE SEQUENCE</scope>
    <source>
        <strain evidence="2">Lincoln</strain>
        <tissue evidence="2">Whole body</tissue>
    </source>
</reference>
<dbReference type="Proteomes" id="UP001168972">
    <property type="component" value="Unassembled WGS sequence"/>
</dbReference>
<dbReference type="EMBL" id="JAQQBR010001832">
    <property type="protein sequence ID" value="KAK0167365.1"/>
    <property type="molecule type" value="Genomic_DNA"/>
</dbReference>
<feature type="compositionally biased region" description="Low complexity" evidence="1">
    <location>
        <begin position="19"/>
        <end position="35"/>
    </location>
</feature>